<dbReference type="Proteomes" id="UP001162030">
    <property type="component" value="Chromosome"/>
</dbReference>
<dbReference type="GO" id="GO:0016491">
    <property type="term" value="F:oxidoreductase activity"/>
    <property type="evidence" value="ECO:0007669"/>
    <property type="project" value="UniProtKB-KW"/>
</dbReference>
<evidence type="ECO:0000313" key="9">
    <source>
        <dbReference type="Proteomes" id="UP001162030"/>
    </source>
</evidence>
<dbReference type="PANTHER" id="PTHR43741:SF2">
    <property type="entry name" value="FMN-DEPENDENT NADH:QUINONE OXIDOREDUCTASE"/>
    <property type="match status" value="1"/>
</dbReference>
<evidence type="ECO:0000259" key="7">
    <source>
        <dbReference type="Pfam" id="PF02525"/>
    </source>
</evidence>
<protein>
    <recommendedName>
        <fullName evidence="6">FMN dependent NADH:quinone oxidoreductase</fullName>
        <ecNumber evidence="6">1.6.5.-</ecNumber>
    </recommendedName>
    <alternativeName>
        <fullName evidence="6">Azo-dye reductase</fullName>
    </alternativeName>
    <alternativeName>
        <fullName evidence="6">FMN-dependent NADH-azo compound oxidoreductase</fullName>
    </alternativeName>
    <alternativeName>
        <fullName evidence="6">FMN-dependent NADH-azoreductase</fullName>
        <ecNumber evidence="6">1.7.1.17</ecNumber>
    </alternativeName>
</protein>
<sequence length="212" mass="23124">MTTVLQIKTSLSDTGNANRLVDAFITQWRARHPEDRILTRNLGRNPIPHLNETAITGFFTPAERRTPEQRAAVELSDELIAELQAADVLVLGVPMYNFGIPSTLKAWIDHVARAGITFKYTENGPVGLVQDKQVFVLAARGGIYSGTPQDTQTAYLRNVLGFLGMTDVSFIYAEGLALGELAKDRAETAALGQISRLIDSRTITTAGKPVDV</sequence>
<dbReference type="Pfam" id="PF02525">
    <property type="entry name" value="Flavodoxin_2"/>
    <property type="match status" value="1"/>
</dbReference>
<keyword evidence="9" id="KW-1185">Reference proteome</keyword>
<comment type="cofactor">
    <cofactor evidence="6">
        <name>FMN</name>
        <dbReference type="ChEBI" id="CHEBI:58210"/>
    </cofactor>
    <text evidence="6">Binds 1 FMN per subunit.</text>
</comment>
<accession>A0ABM9HY50</accession>
<evidence type="ECO:0000256" key="2">
    <source>
        <dbReference type="ARBA" id="ARBA00022643"/>
    </source>
</evidence>
<reference evidence="8 9" key="1">
    <citation type="submission" date="2023-03" db="EMBL/GenBank/DDBJ databases">
        <authorList>
            <person name="Pearce D."/>
        </authorList>
    </citation>
    <scope>NUCLEOTIDE SEQUENCE [LARGE SCALE GENOMIC DNA]</scope>
    <source>
        <strain evidence="8">Msz</strain>
    </source>
</reference>
<comment type="catalytic activity">
    <reaction evidence="5">
        <text>N,N-dimethyl-1,4-phenylenediamine + anthranilate + 2 NAD(+) = 2-(4-dimethylaminophenyl)diazenylbenzoate + 2 NADH + 2 H(+)</text>
        <dbReference type="Rhea" id="RHEA:55872"/>
        <dbReference type="ChEBI" id="CHEBI:15378"/>
        <dbReference type="ChEBI" id="CHEBI:15783"/>
        <dbReference type="ChEBI" id="CHEBI:16567"/>
        <dbReference type="ChEBI" id="CHEBI:57540"/>
        <dbReference type="ChEBI" id="CHEBI:57945"/>
        <dbReference type="ChEBI" id="CHEBI:71579"/>
        <dbReference type="EC" id="1.7.1.17"/>
    </reaction>
    <physiologicalReaction direction="right-to-left" evidence="5">
        <dbReference type="Rhea" id="RHEA:55874"/>
    </physiologicalReaction>
</comment>
<evidence type="ECO:0000256" key="3">
    <source>
        <dbReference type="ARBA" id="ARBA00023002"/>
    </source>
</evidence>
<dbReference type="PANTHER" id="PTHR43741">
    <property type="entry name" value="FMN-DEPENDENT NADH-AZOREDUCTASE 1"/>
    <property type="match status" value="1"/>
</dbReference>
<evidence type="ECO:0000256" key="1">
    <source>
        <dbReference type="ARBA" id="ARBA00022630"/>
    </source>
</evidence>
<feature type="binding site" evidence="6">
    <location>
        <begin position="95"/>
        <end position="98"/>
    </location>
    <ligand>
        <name>FMN</name>
        <dbReference type="ChEBI" id="CHEBI:58210"/>
    </ligand>
</feature>
<evidence type="ECO:0000256" key="4">
    <source>
        <dbReference type="ARBA" id="ARBA00023027"/>
    </source>
</evidence>
<comment type="catalytic activity">
    <reaction evidence="6">
        <text>2 a quinone + NADH + H(+) = 2 a 1,4-benzosemiquinone + NAD(+)</text>
        <dbReference type="Rhea" id="RHEA:65952"/>
        <dbReference type="ChEBI" id="CHEBI:15378"/>
        <dbReference type="ChEBI" id="CHEBI:57540"/>
        <dbReference type="ChEBI" id="CHEBI:57945"/>
        <dbReference type="ChEBI" id="CHEBI:132124"/>
        <dbReference type="ChEBI" id="CHEBI:134225"/>
    </reaction>
</comment>
<evidence type="ECO:0000256" key="5">
    <source>
        <dbReference type="ARBA" id="ARBA00048542"/>
    </source>
</evidence>
<evidence type="ECO:0000256" key="6">
    <source>
        <dbReference type="HAMAP-Rule" id="MF_01216"/>
    </source>
</evidence>
<organism evidence="8 9">
    <name type="scientific">Methylocaldum szegediense</name>
    <dbReference type="NCBI Taxonomy" id="73780"/>
    <lineage>
        <taxon>Bacteria</taxon>
        <taxon>Pseudomonadati</taxon>
        <taxon>Pseudomonadota</taxon>
        <taxon>Gammaproteobacteria</taxon>
        <taxon>Methylococcales</taxon>
        <taxon>Methylococcaceae</taxon>
        <taxon>Methylocaldum</taxon>
    </lineage>
</organism>
<comment type="similarity">
    <text evidence="6">Belongs to the azoreductase type 1 family.</text>
</comment>
<dbReference type="RefSeq" id="WP_026611987.1">
    <property type="nucleotide sequence ID" value="NZ_OX458333.1"/>
</dbReference>
<dbReference type="EMBL" id="OX458333">
    <property type="protein sequence ID" value="CAI8763056.1"/>
    <property type="molecule type" value="Genomic_DNA"/>
</dbReference>
<dbReference type="InterPro" id="IPR023048">
    <property type="entry name" value="NADH:quinone_OxRdtase_FMN_depd"/>
</dbReference>
<dbReference type="InterPro" id="IPR050104">
    <property type="entry name" value="FMN-dep_NADH:Q_OxRdtase_AzoR1"/>
</dbReference>
<keyword evidence="4 6" id="KW-0520">NAD</keyword>
<keyword evidence="3 6" id="KW-0560">Oxidoreductase</keyword>
<feature type="binding site" evidence="6">
    <location>
        <position position="10"/>
    </location>
    <ligand>
        <name>FMN</name>
        <dbReference type="ChEBI" id="CHEBI:58210"/>
    </ligand>
</feature>
<dbReference type="Gene3D" id="3.40.50.360">
    <property type="match status" value="1"/>
</dbReference>
<keyword evidence="2 6" id="KW-0288">FMN</keyword>
<gene>
    <name evidence="6 8" type="primary">azoR</name>
    <name evidence="8" type="ORF">MSZNOR_0881</name>
</gene>
<evidence type="ECO:0000313" key="8">
    <source>
        <dbReference type="EMBL" id="CAI8763056.1"/>
    </source>
</evidence>
<dbReference type="InterPro" id="IPR029039">
    <property type="entry name" value="Flavoprotein-like_sf"/>
</dbReference>
<keyword evidence="1 6" id="KW-0285">Flavoprotein</keyword>
<dbReference type="InterPro" id="IPR003680">
    <property type="entry name" value="Flavodoxin_fold"/>
</dbReference>
<dbReference type="HAMAP" id="MF_01216">
    <property type="entry name" value="Azoreductase_type1"/>
    <property type="match status" value="1"/>
</dbReference>
<comment type="function">
    <text evidence="6">Also exhibits azoreductase activity. Catalyzes the reductive cleavage of the azo bond in aromatic azo compounds to the corresponding amines.</text>
</comment>
<dbReference type="EC" id="1.6.5.-" evidence="6"/>
<name>A0ABM9HY50_9GAMM</name>
<comment type="subunit">
    <text evidence="6">Homodimer.</text>
</comment>
<dbReference type="SUPFAM" id="SSF52218">
    <property type="entry name" value="Flavoproteins"/>
    <property type="match status" value="1"/>
</dbReference>
<proteinExistence type="inferred from homology"/>
<comment type="function">
    <text evidence="6">Quinone reductase that provides resistance to thiol-specific stress caused by electrophilic quinones.</text>
</comment>
<comment type="caution">
    <text evidence="6">Lacks conserved residue(s) required for the propagation of feature annotation.</text>
</comment>
<dbReference type="EC" id="1.7.1.17" evidence="6"/>
<feature type="domain" description="Flavodoxin-like fold" evidence="7">
    <location>
        <begin position="3"/>
        <end position="194"/>
    </location>
</feature>